<evidence type="ECO:0000313" key="2">
    <source>
        <dbReference type="EMBL" id="AQV97684.1"/>
    </source>
</evidence>
<dbReference type="OrthoDB" id="9976867at2"/>
<evidence type="ECO:0000256" key="1">
    <source>
        <dbReference type="SAM" id="Phobius"/>
    </source>
</evidence>
<dbReference type="KEGG" id="cuh:BJN34_27860"/>
<protein>
    <submittedName>
        <fullName evidence="2">Uncharacterized protein</fullName>
    </submittedName>
</protein>
<proteinExistence type="predicted"/>
<dbReference type="RefSeq" id="WP_078200027.1">
    <property type="nucleotide sequence ID" value="NZ_CP017758.1"/>
</dbReference>
<feature type="transmembrane region" description="Helical" evidence="1">
    <location>
        <begin position="26"/>
        <end position="49"/>
    </location>
</feature>
<keyword evidence="1" id="KW-1133">Transmembrane helix</keyword>
<reference evidence="3" key="1">
    <citation type="submission" date="2017-02" db="EMBL/GenBank/DDBJ databases">
        <title>Complete genome sequence of Cupriavidus necator strain NH9, a 3-chlorobenzoate degrader.</title>
        <authorList>
            <person name="Moriuchi R."/>
            <person name="Dohra H."/>
            <person name="Ogawa N."/>
        </authorList>
    </citation>
    <scope>NUCLEOTIDE SEQUENCE [LARGE SCALE GENOMIC DNA]</scope>
    <source>
        <strain evidence="3">NH9</strain>
    </source>
</reference>
<dbReference type="AlphaFoldDB" id="A0A1U9UY83"/>
<organism evidence="2 3">
    <name type="scientific">Cupriavidus necator</name>
    <name type="common">Alcaligenes eutrophus</name>
    <name type="synonym">Ralstonia eutropha</name>
    <dbReference type="NCBI Taxonomy" id="106590"/>
    <lineage>
        <taxon>Bacteria</taxon>
        <taxon>Pseudomonadati</taxon>
        <taxon>Pseudomonadota</taxon>
        <taxon>Betaproteobacteria</taxon>
        <taxon>Burkholderiales</taxon>
        <taxon>Burkholderiaceae</taxon>
        <taxon>Cupriavidus</taxon>
    </lineage>
</organism>
<keyword evidence="1" id="KW-0472">Membrane</keyword>
<sequence>MPSAQPPVSHPSSPHAVAKPARRRQLALAAGIPVALLSVASVFGMQAGWPASWHAWRHADAGLAMIALGTLVAGALLAVCADE</sequence>
<name>A0A1U9UY83_CUPNE</name>
<evidence type="ECO:0000313" key="3">
    <source>
        <dbReference type="Proteomes" id="UP000189627"/>
    </source>
</evidence>
<keyword evidence="1" id="KW-0812">Transmembrane</keyword>
<dbReference type="Proteomes" id="UP000189627">
    <property type="component" value="Chromosome 2"/>
</dbReference>
<gene>
    <name evidence="2" type="ORF">BJN34_27860</name>
</gene>
<dbReference type="EMBL" id="CP017758">
    <property type="protein sequence ID" value="AQV97684.1"/>
    <property type="molecule type" value="Genomic_DNA"/>
</dbReference>
<accession>A0A1U9UY83</accession>
<feature type="transmembrane region" description="Helical" evidence="1">
    <location>
        <begin position="61"/>
        <end position="81"/>
    </location>
</feature>